<keyword evidence="9" id="KW-0408">Iron</keyword>
<accession>A0ABP0IYF2</accession>
<dbReference type="InterPro" id="IPR044862">
    <property type="entry name" value="Pro_4_hyd_alph_FE2OG_OXY"/>
</dbReference>
<protein>
    <submittedName>
        <fullName evidence="14">Egl nine homolog 1 (Hypoxia-inducible factor prolyl hydroxylase 2) (HIF-PH2) (HIF-prolyl hydroxylase 2) (HPH-2) (Prolyl hydroxylase domain-containing protein 2) (PHD2) (SM-20)</fullName>
    </submittedName>
</protein>
<keyword evidence="3 12" id="KW-0812">Transmembrane</keyword>
<dbReference type="InterPro" id="IPR051559">
    <property type="entry name" value="HIF_prolyl_hydroxylases"/>
</dbReference>
<evidence type="ECO:0000313" key="15">
    <source>
        <dbReference type="Proteomes" id="UP001642464"/>
    </source>
</evidence>
<comment type="subcellular location">
    <subcellularLocation>
        <location evidence="2">Membrane</location>
        <topology evidence="2">Multi-pass membrane protein</topology>
    </subcellularLocation>
</comment>
<dbReference type="Pfam" id="PF01699">
    <property type="entry name" value="Na_Ca_ex"/>
    <property type="match status" value="1"/>
</dbReference>
<dbReference type="InterPro" id="IPR006620">
    <property type="entry name" value="Pro_4_hyd_alph"/>
</dbReference>
<evidence type="ECO:0000256" key="1">
    <source>
        <dbReference type="ARBA" id="ARBA00001961"/>
    </source>
</evidence>
<dbReference type="PANTHER" id="PTHR12907:SF26">
    <property type="entry name" value="HIF PROLYL HYDROXYLASE, ISOFORM C"/>
    <property type="match status" value="1"/>
</dbReference>
<feature type="transmembrane region" description="Helical" evidence="12">
    <location>
        <begin position="963"/>
        <end position="984"/>
    </location>
</feature>
<keyword evidence="6" id="KW-0223">Dioxygenase</keyword>
<feature type="transmembrane region" description="Helical" evidence="12">
    <location>
        <begin position="1261"/>
        <end position="1282"/>
    </location>
</feature>
<evidence type="ECO:0000313" key="14">
    <source>
        <dbReference type="EMBL" id="CAK9007099.1"/>
    </source>
</evidence>
<keyword evidence="15" id="KW-1185">Reference proteome</keyword>
<feature type="transmembrane region" description="Helical" evidence="12">
    <location>
        <begin position="1072"/>
        <end position="1090"/>
    </location>
</feature>
<dbReference type="InterPro" id="IPR005123">
    <property type="entry name" value="Oxoglu/Fe-dep_dioxygenase_dom"/>
</dbReference>
<evidence type="ECO:0000256" key="3">
    <source>
        <dbReference type="ARBA" id="ARBA00022692"/>
    </source>
</evidence>
<evidence type="ECO:0000256" key="2">
    <source>
        <dbReference type="ARBA" id="ARBA00004141"/>
    </source>
</evidence>
<dbReference type="PROSITE" id="PS51471">
    <property type="entry name" value="FE2OG_OXY"/>
    <property type="match status" value="1"/>
</dbReference>
<feature type="transmembrane region" description="Helical" evidence="12">
    <location>
        <begin position="1102"/>
        <end position="1120"/>
    </location>
</feature>
<name>A0ABP0IYF2_9DINO</name>
<evidence type="ECO:0000256" key="10">
    <source>
        <dbReference type="ARBA" id="ARBA00023136"/>
    </source>
</evidence>
<dbReference type="Proteomes" id="UP001642464">
    <property type="component" value="Unassembled WGS sequence"/>
</dbReference>
<feature type="transmembrane region" description="Helical" evidence="12">
    <location>
        <begin position="840"/>
        <end position="867"/>
    </location>
</feature>
<feature type="transmembrane region" description="Helical" evidence="12">
    <location>
        <begin position="1234"/>
        <end position="1255"/>
    </location>
</feature>
<dbReference type="InterPro" id="IPR004837">
    <property type="entry name" value="NaCa_Exmemb"/>
</dbReference>
<feature type="transmembrane region" description="Helical" evidence="12">
    <location>
        <begin position="991"/>
        <end position="1011"/>
    </location>
</feature>
<evidence type="ECO:0000256" key="11">
    <source>
        <dbReference type="SAM" id="Coils"/>
    </source>
</evidence>
<keyword evidence="8" id="KW-0560">Oxidoreductase</keyword>
<comment type="cofactor">
    <cofactor evidence="1">
        <name>L-ascorbate</name>
        <dbReference type="ChEBI" id="CHEBI:38290"/>
    </cofactor>
</comment>
<dbReference type="EMBL" id="CAXAMM010005402">
    <property type="protein sequence ID" value="CAK9007099.1"/>
    <property type="molecule type" value="Genomic_DNA"/>
</dbReference>
<gene>
    <name evidence="14" type="ORF">SCF082_LOCUS9318</name>
</gene>
<feature type="domain" description="Fe2OG dioxygenase" evidence="13">
    <location>
        <begin position="301"/>
        <end position="402"/>
    </location>
</feature>
<organism evidence="14 15">
    <name type="scientific">Durusdinium trenchii</name>
    <dbReference type="NCBI Taxonomy" id="1381693"/>
    <lineage>
        <taxon>Eukaryota</taxon>
        <taxon>Sar</taxon>
        <taxon>Alveolata</taxon>
        <taxon>Dinophyceae</taxon>
        <taxon>Suessiales</taxon>
        <taxon>Symbiodiniaceae</taxon>
        <taxon>Durusdinium</taxon>
    </lineage>
</organism>
<proteinExistence type="predicted"/>
<evidence type="ECO:0000259" key="13">
    <source>
        <dbReference type="PROSITE" id="PS51471"/>
    </source>
</evidence>
<comment type="caution">
    <text evidence="14">The sequence shown here is derived from an EMBL/GenBank/DDBJ whole genome shotgun (WGS) entry which is preliminary data.</text>
</comment>
<evidence type="ECO:0000256" key="12">
    <source>
        <dbReference type="SAM" id="Phobius"/>
    </source>
</evidence>
<evidence type="ECO:0000256" key="9">
    <source>
        <dbReference type="ARBA" id="ARBA00023004"/>
    </source>
</evidence>
<sequence length="1291" mass="141080">MVIQVIYDVACPVCLRAIQLVTFREETFRSSGVASTVQLSPWPSGAAEDVLRGVAGPGRPASLKQKVWAKLPSGLILPENQDDPMRLIYEMECLGGFGRFRGRCEDGFGVFGIRPASNSFDVGQSGPNSMWEVDGVALLPLQRARQNAQASNLYVLQHPVNASRVGKAELEPPKELASVPRWWSSPESLRLCATALKEENFAVLDGFLPEEVCQALAEGAKRSRPSMVRGATGAAARVSPGQDLAKVLNQPSRGDVVKFADEGQMPGCQDFLDALDALVDALKTSDSVEVSVRHRLSCVDWANSAMFAIYPGGASRYIKHVDNTLGTDGRRLTAVLYLNRDWCEQDGGCLRIFEPTMQSCQVKRDIEPLWNRLVVFWSTQEVPHEVLSSYKDRLAVSVWFIDGAESLRSREPFERLFSPKLRCLGDRRQCLLKAAKNEDERAVLAALPLEATHGFSEAERRRLARLFGWRTEEDVQRELDTAQDRAIRSALEKALQGGQTPAEAFGVKAFAPKKPLHFAAQLNSCHGSHGCPKVASFTEMTLPQLLQELNDHAKDLRNIDDRLTTTQAMVPKNLAKMKCQIPGREKDIEGALEQLQKDASVIQEKVGTINERLHDSLNEAMSFNDLMHRQFEYKGNRLPEEISEFSGTVVSNLHRAQDMAKKEMISGANDLMSCSDEFRIGPRRCGITDADVALGRLTAFAGEPPERGWMGEGEDASTPPLNSCLWTREGFPHLRAIGKPVRKEVDLTQAAVWGLAGAVWGLAGAQEFHAGTMRCWIFLLLLGGVGVPRWCDQLLGVTASAVQPGATDVGTAQIPTRQRFDFRKLLRRGVQRLLRRTKTLLLLLSRFVGYYSIPLLVLWVLLLLWLLNDTAEVYFVPPLRYWSARLRLSPCLAGATLVAVGNGAPDLVMTALAPTTLESLHIVICDTVCILCVAGGAVVYLRARAQLETKDPRSMSEVEPLNGSTYVAGAAWLGLALAYLLGLLVSSQINLGAALVMPTMYIGFMVTLSYLDNGAPFEVEPVMGPAPMLPGLAPPKEGGVGETIWWALTMPTYVLRWMLVPPSDFYWDRTRRIFASASPVALLVFALWSSGAGFRWFVTSSWSMAFAVLAIALSTVLLLCSEDGHLPRLYPLTTLLAKVSSVLLLLAIARELTVCFKTVCLFLGVSRFVLESTVVPWGNSLGDLVTAVAMVRQGQSEAAATALFAAPLFNVLVSAGLTLILTTSHGQVIALEDAMGQLKAGAVAIVACVVLLGALNFEKQVGWLGTFSLAGLYLLFMASVVVSELRGSALA</sequence>
<evidence type="ECO:0000256" key="6">
    <source>
        <dbReference type="ARBA" id="ARBA00022964"/>
    </source>
</evidence>
<keyword evidence="7 12" id="KW-1133">Transmembrane helix</keyword>
<feature type="coiled-coil region" evidence="11">
    <location>
        <begin position="585"/>
        <end position="612"/>
    </location>
</feature>
<feature type="transmembrane region" description="Helical" evidence="12">
    <location>
        <begin position="920"/>
        <end position="943"/>
    </location>
</feature>
<evidence type="ECO:0000256" key="5">
    <source>
        <dbReference type="ARBA" id="ARBA00022896"/>
    </source>
</evidence>
<dbReference type="Gene3D" id="1.20.1420.30">
    <property type="entry name" value="NCX, central ion-binding region"/>
    <property type="match status" value="1"/>
</dbReference>
<reference evidence="14 15" key="1">
    <citation type="submission" date="2024-02" db="EMBL/GenBank/DDBJ databases">
        <authorList>
            <person name="Chen Y."/>
            <person name="Shah S."/>
            <person name="Dougan E. K."/>
            <person name="Thang M."/>
            <person name="Chan C."/>
        </authorList>
    </citation>
    <scope>NUCLEOTIDE SEQUENCE [LARGE SCALE GENOMIC DNA]</scope>
</reference>
<evidence type="ECO:0000256" key="7">
    <source>
        <dbReference type="ARBA" id="ARBA00022989"/>
    </source>
</evidence>
<evidence type="ECO:0000256" key="4">
    <source>
        <dbReference type="ARBA" id="ARBA00022723"/>
    </source>
</evidence>
<keyword evidence="11" id="KW-0175">Coiled coil</keyword>
<dbReference type="InterPro" id="IPR044880">
    <property type="entry name" value="NCX_ion-bd_dom_sf"/>
</dbReference>
<feature type="transmembrane region" description="Helical" evidence="12">
    <location>
        <begin position="1198"/>
        <end position="1222"/>
    </location>
</feature>
<dbReference type="SMART" id="SM00702">
    <property type="entry name" value="P4Hc"/>
    <property type="match status" value="1"/>
</dbReference>
<feature type="transmembrane region" description="Helical" evidence="12">
    <location>
        <begin position="887"/>
        <end position="908"/>
    </location>
</feature>
<keyword evidence="4" id="KW-0479">Metal-binding</keyword>
<keyword evidence="5" id="KW-0847">Vitamin C</keyword>
<evidence type="ECO:0000256" key="8">
    <source>
        <dbReference type="ARBA" id="ARBA00023002"/>
    </source>
</evidence>
<dbReference type="PANTHER" id="PTHR12907">
    <property type="entry name" value="EGL NINE HOMOLOG-RELATED"/>
    <property type="match status" value="1"/>
</dbReference>
<dbReference type="Pfam" id="PF13640">
    <property type="entry name" value="2OG-FeII_Oxy_3"/>
    <property type="match status" value="1"/>
</dbReference>
<keyword evidence="10 12" id="KW-0472">Membrane</keyword>
<dbReference type="Gene3D" id="2.60.120.620">
    <property type="entry name" value="q2cbj1_9rhob like domain"/>
    <property type="match status" value="1"/>
</dbReference>